<keyword evidence="3" id="KW-0028">Amino-acid biosynthesis</keyword>
<evidence type="ECO:0000256" key="5">
    <source>
        <dbReference type="ARBA" id="ARBA00023222"/>
    </source>
</evidence>
<sequence length="911" mass="93630">MSSRHALHAKAPSAAEKSVLGKSPTDADARLPWSYRQSPAVRLLICALVAILSGVCGTLVHRLGARYNVPVGLVLALVILAIATWSARARNGTVGVGIQLMLSTLVAGFFANLNGDILVPVGFHTSNLPFFSQYVGLFWLGGLIVVPVACILLPSNWFVIPEYLTSNTKRNMDIVERFDNADKFVEPVAPVGSTVPVASESSQVPVASTAFANHVAQITPVVLESVAPAASTPSAEQAAPVESVPTIASAGHDALVASVVSAEPTASVASVASAVPAASAVSVGPATSAASAESAEFLASAEYAAPAVPVESVASAVSATPVSPIASAAPVVSPTPVASGDSAPSAAPVVSPTPVASGDSAPSAAPVVSSTPVASGDSASSAAPVAPIEAMKSGAQPASAESFSQAAPVESVEHVAPVESAAPVKADMKSDPVESVSLGASQGLAERVAAAASAASAGLVGPTVSVPAITPVATAESATLTELVASATHSASDVPAKPAKTNENQDKTGSTFTANADTYNLGIRVPNLATEGLAALKNTNAGVGVNNNSPKVDSSREQPAHKIITDEINVVEDAAVDMQASSADSRTLLFLGPQGSFTHQAAVSAANGFTEQGITVHLESRDNVQAIIRDVEAGRGWGVIAWENSIEGFVVPNLDAMIDAHDVAGLGRLSIDVSFDAFVRADEGSSATLSPYVTLNQVVAHPHGLAQCMEFVQEHQLTPVPASSNAAACRDILPGQVALGPSLCGPLYGLKTLERKVQDFDGANTDFLIVAAREDVNQVLKSSRQIGVSDYETIIAVAPLSTGPGVMAKLLDRLRDEGLNMTSLMSRPIKGNAGTYSFIITLDAAPWQRGFKHFLSQLVAEGDWVKTLAVYLRRDRPNPPVGTWMLPQGGICSNRSKQNESRVDVEKELLW</sequence>
<feature type="transmembrane region" description="Helical" evidence="9">
    <location>
        <begin position="94"/>
        <end position="114"/>
    </location>
</feature>
<keyword evidence="12" id="KW-1185">Reference proteome</keyword>
<keyword evidence="9" id="KW-1133">Transmembrane helix</keyword>
<evidence type="ECO:0000259" key="10">
    <source>
        <dbReference type="PROSITE" id="PS51171"/>
    </source>
</evidence>
<evidence type="ECO:0000313" key="11">
    <source>
        <dbReference type="EMBL" id="SCC78306.1"/>
    </source>
</evidence>
<dbReference type="PROSITE" id="PS51171">
    <property type="entry name" value="PREPHENATE_DEHYDR_3"/>
    <property type="match status" value="1"/>
</dbReference>
<evidence type="ECO:0000256" key="2">
    <source>
        <dbReference type="ARBA" id="ARBA00013147"/>
    </source>
</evidence>
<keyword evidence="5" id="KW-0584">Phenylalanine biosynthesis</keyword>
<dbReference type="EC" id="4.2.1.51" evidence="2"/>
<gene>
    <name evidence="11" type="ORF">GA0061077_0198</name>
</gene>
<keyword evidence="9" id="KW-0812">Transmembrane</keyword>
<comment type="pathway">
    <text evidence="1">Amino-acid biosynthesis; L-phenylalanine biosynthesis; phenylpyruvate from prephenate: step 1/1.</text>
</comment>
<evidence type="ECO:0000256" key="1">
    <source>
        <dbReference type="ARBA" id="ARBA00004741"/>
    </source>
</evidence>
<dbReference type="PANTHER" id="PTHR21022:SF19">
    <property type="entry name" value="PREPHENATE DEHYDRATASE-RELATED"/>
    <property type="match status" value="1"/>
</dbReference>
<accession>A0A1C4H0B5</accession>
<dbReference type="Proteomes" id="UP000242610">
    <property type="component" value="Unassembled WGS sequence"/>
</dbReference>
<evidence type="ECO:0000313" key="12">
    <source>
        <dbReference type="Proteomes" id="UP000242610"/>
    </source>
</evidence>
<feature type="region of interest" description="Disordered" evidence="8">
    <location>
        <begin position="488"/>
        <end position="512"/>
    </location>
</feature>
<feature type="transmembrane region" description="Helical" evidence="9">
    <location>
        <begin position="134"/>
        <end position="160"/>
    </location>
</feature>
<dbReference type="InterPro" id="IPR045865">
    <property type="entry name" value="ACT-like_dom_sf"/>
</dbReference>
<keyword evidence="6" id="KW-0456">Lyase</keyword>
<evidence type="ECO:0000256" key="3">
    <source>
        <dbReference type="ARBA" id="ARBA00022605"/>
    </source>
</evidence>
<feature type="region of interest" description="Disordered" evidence="8">
    <location>
        <begin position="333"/>
        <end position="380"/>
    </location>
</feature>
<evidence type="ECO:0000256" key="6">
    <source>
        <dbReference type="ARBA" id="ARBA00023239"/>
    </source>
</evidence>
<protein>
    <recommendedName>
        <fullName evidence="2">prephenate dehydratase</fullName>
        <ecNumber evidence="2">4.2.1.51</ecNumber>
    </recommendedName>
</protein>
<dbReference type="PANTHER" id="PTHR21022">
    <property type="entry name" value="PREPHENATE DEHYDRATASE P PROTEIN"/>
    <property type="match status" value="1"/>
</dbReference>
<evidence type="ECO:0000256" key="8">
    <source>
        <dbReference type="SAM" id="MobiDB-lite"/>
    </source>
</evidence>
<dbReference type="Gene3D" id="3.30.70.260">
    <property type="match status" value="1"/>
</dbReference>
<dbReference type="CDD" id="cd04905">
    <property type="entry name" value="ACT_CM-PDT"/>
    <property type="match status" value="1"/>
</dbReference>
<evidence type="ECO:0000256" key="9">
    <source>
        <dbReference type="SAM" id="Phobius"/>
    </source>
</evidence>
<feature type="domain" description="Prephenate dehydratase" evidence="10">
    <location>
        <begin position="587"/>
        <end position="772"/>
    </location>
</feature>
<dbReference type="GO" id="GO:0005737">
    <property type="term" value="C:cytoplasm"/>
    <property type="evidence" value="ECO:0007669"/>
    <property type="project" value="TreeGrafter"/>
</dbReference>
<feature type="transmembrane region" description="Helical" evidence="9">
    <location>
        <begin position="40"/>
        <end position="61"/>
    </location>
</feature>
<reference evidence="12" key="1">
    <citation type="submission" date="2016-08" db="EMBL/GenBank/DDBJ databases">
        <authorList>
            <person name="Varghese N."/>
            <person name="Submissions Spin"/>
        </authorList>
    </citation>
    <scope>NUCLEOTIDE SEQUENCE [LARGE SCALE GENOMIC DNA]</scope>
    <source>
        <strain evidence="12">R-52791</strain>
    </source>
</reference>
<feature type="transmembrane region" description="Helical" evidence="9">
    <location>
        <begin position="67"/>
        <end position="87"/>
    </location>
</feature>
<dbReference type="STRING" id="1505727.GA0061077_0198"/>
<keyword evidence="9" id="KW-0472">Membrane</keyword>
<dbReference type="AlphaFoldDB" id="A0A1C4H0B5"/>
<dbReference type="InterPro" id="IPR001086">
    <property type="entry name" value="Preph_deHydtase"/>
</dbReference>
<organism evidence="11 12">
    <name type="scientific">Bifidobacterium commune</name>
    <dbReference type="NCBI Taxonomy" id="1505727"/>
    <lineage>
        <taxon>Bacteria</taxon>
        <taxon>Bacillati</taxon>
        <taxon>Actinomycetota</taxon>
        <taxon>Actinomycetes</taxon>
        <taxon>Bifidobacteriales</taxon>
        <taxon>Bifidobacteriaceae</taxon>
        <taxon>Bifidobacterium</taxon>
    </lineage>
</organism>
<dbReference type="SUPFAM" id="SSF55021">
    <property type="entry name" value="ACT-like"/>
    <property type="match status" value="1"/>
</dbReference>
<dbReference type="UniPathway" id="UPA00121">
    <property type="reaction ID" value="UER00345"/>
</dbReference>
<dbReference type="Gene3D" id="3.40.190.10">
    <property type="entry name" value="Periplasmic binding protein-like II"/>
    <property type="match status" value="2"/>
</dbReference>
<evidence type="ECO:0000256" key="4">
    <source>
        <dbReference type="ARBA" id="ARBA00023141"/>
    </source>
</evidence>
<feature type="region of interest" description="Disordered" evidence="8">
    <location>
        <begin position="1"/>
        <end position="24"/>
    </location>
</feature>
<keyword evidence="4" id="KW-0057">Aromatic amino acid biosynthesis</keyword>
<feature type="compositionally biased region" description="Low complexity" evidence="8">
    <location>
        <begin position="333"/>
        <end position="375"/>
    </location>
</feature>
<evidence type="ECO:0000256" key="7">
    <source>
        <dbReference type="ARBA" id="ARBA00047848"/>
    </source>
</evidence>
<proteinExistence type="predicted"/>
<name>A0A1C4H0B5_9BIFI</name>
<dbReference type="GO" id="GO:0004664">
    <property type="term" value="F:prephenate dehydratase activity"/>
    <property type="evidence" value="ECO:0007669"/>
    <property type="project" value="UniProtKB-EC"/>
</dbReference>
<dbReference type="Pfam" id="PF00800">
    <property type="entry name" value="PDT"/>
    <property type="match status" value="1"/>
</dbReference>
<dbReference type="EMBL" id="FMBL01000001">
    <property type="protein sequence ID" value="SCC78306.1"/>
    <property type="molecule type" value="Genomic_DNA"/>
</dbReference>
<dbReference type="SUPFAM" id="SSF53850">
    <property type="entry name" value="Periplasmic binding protein-like II"/>
    <property type="match status" value="1"/>
</dbReference>
<comment type="catalytic activity">
    <reaction evidence="7">
        <text>prephenate + H(+) = 3-phenylpyruvate + CO2 + H2O</text>
        <dbReference type="Rhea" id="RHEA:21648"/>
        <dbReference type="ChEBI" id="CHEBI:15377"/>
        <dbReference type="ChEBI" id="CHEBI:15378"/>
        <dbReference type="ChEBI" id="CHEBI:16526"/>
        <dbReference type="ChEBI" id="CHEBI:18005"/>
        <dbReference type="ChEBI" id="CHEBI:29934"/>
        <dbReference type="EC" id="4.2.1.51"/>
    </reaction>
</comment>
<dbReference type="GO" id="GO:0009094">
    <property type="term" value="P:L-phenylalanine biosynthetic process"/>
    <property type="evidence" value="ECO:0007669"/>
    <property type="project" value="UniProtKB-UniPathway"/>
</dbReference>